<dbReference type="Proteomes" id="UP000319732">
    <property type="component" value="Unassembled WGS sequence"/>
</dbReference>
<evidence type="ECO:0000256" key="3">
    <source>
        <dbReference type="ARBA" id="ARBA00022989"/>
    </source>
</evidence>
<feature type="transmembrane region" description="Helical" evidence="5">
    <location>
        <begin position="65"/>
        <end position="85"/>
    </location>
</feature>
<dbReference type="AlphaFoldDB" id="A0A545SRU5"/>
<feature type="transmembrane region" description="Helical" evidence="5">
    <location>
        <begin position="6"/>
        <end position="24"/>
    </location>
</feature>
<evidence type="ECO:0000256" key="2">
    <source>
        <dbReference type="ARBA" id="ARBA00022692"/>
    </source>
</evidence>
<evidence type="ECO:0000256" key="5">
    <source>
        <dbReference type="SAM" id="Phobius"/>
    </source>
</evidence>
<evidence type="ECO:0000313" key="7">
    <source>
        <dbReference type="Proteomes" id="UP000319732"/>
    </source>
</evidence>
<feature type="transmembrane region" description="Helical" evidence="5">
    <location>
        <begin position="106"/>
        <end position="125"/>
    </location>
</feature>
<keyword evidence="7" id="KW-1185">Reference proteome</keyword>
<comment type="caution">
    <text evidence="6">The sequence shown here is derived from an EMBL/GenBank/DDBJ whole genome shotgun (WGS) entry which is preliminary data.</text>
</comment>
<dbReference type="GO" id="GO:0009403">
    <property type="term" value="P:toxin biosynthetic process"/>
    <property type="evidence" value="ECO:0007669"/>
    <property type="project" value="InterPro"/>
</dbReference>
<evidence type="ECO:0000256" key="4">
    <source>
        <dbReference type="ARBA" id="ARBA00023136"/>
    </source>
</evidence>
<feature type="transmembrane region" description="Helical" evidence="5">
    <location>
        <begin position="31"/>
        <end position="53"/>
    </location>
</feature>
<reference evidence="6 7" key="1">
    <citation type="submission" date="2019-06" db="EMBL/GenBank/DDBJ databases">
        <title>Whole genome sequence for Cellvibrionaceae sp. R142.</title>
        <authorList>
            <person name="Wang G."/>
        </authorList>
    </citation>
    <scope>NUCLEOTIDE SEQUENCE [LARGE SCALE GENOMIC DNA]</scope>
    <source>
        <strain evidence="6 7">R142</strain>
    </source>
</reference>
<dbReference type="EMBL" id="VHSG01000034">
    <property type="protein sequence ID" value="TQV67698.1"/>
    <property type="molecule type" value="Genomic_DNA"/>
</dbReference>
<evidence type="ECO:0000313" key="6">
    <source>
        <dbReference type="EMBL" id="TQV67698.1"/>
    </source>
</evidence>
<gene>
    <name evidence="6" type="ORF">FKG94_25350</name>
</gene>
<dbReference type="InterPro" id="IPR003825">
    <property type="entry name" value="Colicin-V_CvpA"/>
</dbReference>
<keyword evidence="2 5" id="KW-0812">Transmembrane</keyword>
<comment type="subcellular location">
    <subcellularLocation>
        <location evidence="1">Membrane</location>
        <topology evidence="1">Multi-pass membrane protein</topology>
    </subcellularLocation>
</comment>
<keyword evidence="4 5" id="KW-0472">Membrane</keyword>
<dbReference type="OrthoDB" id="9810601at2"/>
<name>A0A545SRU5_9GAMM</name>
<dbReference type="InterPro" id="IPR052719">
    <property type="entry name" value="CvpA-like"/>
</dbReference>
<protein>
    <submittedName>
        <fullName evidence="6">CvpA family protein</fullName>
    </submittedName>
</protein>
<organism evidence="6 7">
    <name type="scientific">Exilibacterium tricleocarpae</name>
    <dbReference type="NCBI Taxonomy" id="2591008"/>
    <lineage>
        <taxon>Bacteria</taxon>
        <taxon>Pseudomonadati</taxon>
        <taxon>Pseudomonadota</taxon>
        <taxon>Gammaproteobacteria</taxon>
        <taxon>Cellvibrionales</taxon>
        <taxon>Cellvibrionaceae</taxon>
        <taxon>Exilibacterium</taxon>
    </lineage>
</organism>
<evidence type="ECO:0000256" key="1">
    <source>
        <dbReference type="ARBA" id="ARBA00004141"/>
    </source>
</evidence>
<sequence length="165" mass="18050">MNWADWTIVAILAVSSIISLKRGFVREALSLANWGLAFIVAMTFRDSLATLLADSVQTPSVREMLAFGLLFAATLVVGAMVNYLIGELVKITGLSGTDRMFGMVFGLARGVIVVVAILILVPAVVPIDQDLWWRESALIPQFLQLEDWTRQMASALSDRVLALIN</sequence>
<keyword evidence="3 5" id="KW-1133">Transmembrane helix</keyword>
<dbReference type="RefSeq" id="WP_142929754.1">
    <property type="nucleotide sequence ID" value="NZ_ML660110.1"/>
</dbReference>
<dbReference type="PANTHER" id="PTHR36926">
    <property type="entry name" value="COLICIN V PRODUCTION PROTEIN"/>
    <property type="match status" value="1"/>
</dbReference>
<dbReference type="Pfam" id="PF02674">
    <property type="entry name" value="Colicin_V"/>
    <property type="match status" value="1"/>
</dbReference>
<proteinExistence type="predicted"/>
<dbReference type="PANTHER" id="PTHR36926:SF1">
    <property type="entry name" value="COLICIN V PRODUCTION PROTEIN"/>
    <property type="match status" value="1"/>
</dbReference>
<accession>A0A545SRU5</accession>
<dbReference type="GO" id="GO:0016020">
    <property type="term" value="C:membrane"/>
    <property type="evidence" value="ECO:0007669"/>
    <property type="project" value="UniProtKB-SubCell"/>
</dbReference>